<evidence type="ECO:0000259" key="2">
    <source>
        <dbReference type="Pfam" id="PF04892"/>
    </source>
</evidence>
<keyword evidence="1" id="KW-0812">Transmembrane</keyword>
<dbReference type="GeneID" id="97420758"/>
<dbReference type="InterPro" id="IPR006976">
    <property type="entry name" value="VanZ-like"/>
</dbReference>
<proteinExistence type="predicted"/>
<dbReference type="Proteomes" id="UP001262032">
    <property type="component" value="Unassembled WGS sequence"/>
</dbReference>
<feature type="transmembrane region" description="Helical" evidence="1">
    <location>
        <begin position="117"/>
        <end position="135"/>
    </location>
</feature>
<dbReference type="AlphaFoldDB" id="A0AAW8N966"/>
<feature type="transmembrane region" description="Helical" evidence="1">
    <location>
        <begin position="88"/>
        <end position="111"/>
    </location>
</feature>
<dbReference type="RefSeq" id="WP_310108597.1">
    <property type="nucleotide sequence ID" value="NZ_JAVDTN010000001.1"/>
</dbReference>
<evidence type="ECO:0000256" key="1">
    <source>
        <dbReference type="SAM" id="Phobius"/>
    </source>
</evidence>
<dbReference type="EMBL" id="JAVDWN010000001">
    <property type="protein sequence ID" value="MDR7162623.1"/>
    <property type="molecule type" value="Genomic_DNA"/>
</dbReference>
<gene>
    <name evidence="3" type="ORF">J2X12_000624</name>
</gene>
<feature type="domain" description="VanZ-like" evidence="2">
    <location>
        <begin position="16"/>
        <end position="132"/>
    </location>
</feature>
<name>A0AAW8N966_PSEOX</name>
<accession>A0AAW8N966</accession>
<protein>
    <submittedName>
        <fullName evidence="3">VanZ family protein</fullName>
    </submittedName>
</protein>
<evidence type="ECO:0000313" key="3">
    <source>
        <dbReference type="EMBL" id="MDR7162623.1"/>
    </source>
</evidence>
<reference evidence="3" key="1">
    <citation type="submission" date="2023-07" db="EMBL/GenBank/DDBJ databases">
        <title>Sorghum-associated microbial communities from plants grown in Nebraska, USA.</title>
        <authorList>
            <person name="Schachtman D."/>
        </authorList>
    </citation>
    <scope>NUCLEOTIDE SEQUENCE</scope>
    <source>
        <strain evidence="3">BE261</strain>
    </source>
</reference>
<keyword evidence="1" id="KW-0472">Membrane</keyword>
<dbReference type="Pfam" id="PF04892">
    <property type="entry name" value="VanZ"/>
    <property type="match status" value="1"/>
</dbReference>
<sequence>MKKLENYRRWRLVLIAMLVPLAFIAFWPSPVDQPVQGQLAAVFKFLHRHGIPTWFNYRFVEASANVALFVPVGVVSSFAFPSWPWWRIGAFGLLISGCMELGQLLFLHGRFPSTVDLVTNTSGAVIGALLAAAVLERLRARGVSVASPQSPGDIA</sequence>
<comment type="caution">
    <text evidence="3">The sequence shown here is derived from an EMBL/GenBank/DDBJ whole genome shotgun (WGS) entry which is preliminary data.</text>
</comment>
<feature type="transmembrane region" description="Helical" evidence="1">
    <location>
        <begin position="12"/>
        <end position="29"/>
    </location>
</feature>
<evidence type="ECO:0000313" key="4">
    <source>
        <dbReference type="Proteomes" id="UP001262032"/>
    </source>
</evidence>
<organism evidence="3 4">
    <name type="scientific">Pseudarthrobacter oxydans</name>
    <name type="common">Arthrobacter oxydans</name>
    <dbReference type="NCBI Taxonomy" id="1671"/>
    <lineage>
        <taxon>Bacteria</taxon>
        <taxon>Bacillati</taxon>
        <taxon>Actinomycetota</taxon>
        <taxon>Actinomycetes</taxon>
        <taxon>Micrococcales</taxon>
        <taxon>Micrococcaceae</taxon>
        <taxon>Pseudarthrobacter</taxon>
    </lineage>
</organism>
<feature type="transmembrane region" description="Helical" evidence="1">
    <location>
        <begin position="62"/>
        <end position="81"/>
    </location>
</feature>
<keyword evidence="1" id="KW-1133">Transmembrane helix</keyword>